<dbReference type="GO" id="GO:0046872">
    <property type="term" value="F:metal ion binding"/>
    <property type="evidence" value="ECO:0007669"/>
    <property type="project" value="UniProtKB-KW"/>
</dbReference>
<evidence type="ECO:0000256" key="8">
    <source>
        <dbReference type="ARBA" id="ARBA00019635"/>
    </source>
</evidence>
<dbReference type="CDD" id="cd00140">
    <property type="entry name" value="beta_clamp"/>
    <property type="match status" value="1"/>
</dbReference>
<feature type="domain" description="Toprim" evidence="24">
    <location>
        <begin position="1504"/>
        <end position="1619"/>
    </location>
</feature>
<dbReference type="InterPro" id="IPR003594">
    <property type="entry name" value="HATPase_dom"/>
</dbReference>
<dbReference type="InterPro" id="IPR001001">
    <property type="entry name" value="DNA_polIII_beta"/>
</dbReference>
<dbReference type="Gene3D" id="3.70.10.10">
    <property type="match status" value="1"/>
</dbReference>
<keyword evidence="10" id="KW-0963">Cytoplasm</keyword>
<dbReference type="FunFam" id="3.10.150.10:FF:000003">
    <property type="entry name" value="Beta sliding clamp"/>
    <property type="match status" value="1"/>
</dbReference>
<dbReference type="InterPro" id="IPR036890">
    <property type="entry name" value="HATPase_C_sf"/>
</dbReference>
<dbReference type="FunFam" id="1.20.1050.90:FF:000001">
    <property type="entry name" value="DNA replication and repair protein RecF"/>
    <property type="match status" value="1"/>
</dbReference>
<dbReference type="PRINTS" id="PR01159">
    <property type="entry name" value="DNAGYRASEB"/>
</dbReference>
<dbReference type="InterPro" id="IPR001238">
    <property type="entry name" value="DNA-binding_RecF"/>
</dbReference>
<dbReference type="InterPro" id="IPR006171">
    <property type="entry name" value="TOPRIM_dom"/>
</dbReference>
<dbReference type="InterPro" id="IPR013760">
    <property type="entry name" value="Topo_IIA-like_dom_sf"/>
</dbReference>
<reference evidence="25 26" key="1">
    <citation type="submission" date="2012-10" db="EMBL/GenBank/DDBJ databases">
        <title>Genome sequencing and analysis of entomopathogenic fungi Beauveria bassiana D1-5.</title>
        <authorList>
            <person name="Li Q."/>
            <person name="Wang L."/>
            <person name="Zhang Z."/>
            <person name="Wang Q."/>
            <person name="Ren J."/>
            <person name="Wang M."/>
            <person name="Xu W."/>
            <person name="Wang J."/>
            <person name="Lu Y."/>
            <person name="Du Q."/>
            <person name="Sun Z."/>
        </authorList>
    </citation>
    <scope>NUCLEOTIDE SEQUENCE [LARGE SCALE GENOMIC DNA]</scope>
    <source>
        <strain evidence="25 26">D1-5</strain>
    </source>
</reference>
<comment type="similarity">
    <text evidence="4">Belongs to the DnaA family.</text>
</comment>
<dbReference type="SUPFAM" id="SSF55979">
    <property type="entry name" value="DNA clamp"/>
    <property type="match status" value="3"/>
</dbReference>
<keyword evidence="19" id="KW-0238">DNA-binding</keyword>
<dbReference type="FunFam" id="3.30.230.10:FF:000005">
    <property type="entry name" value="DNA gyrase subunit B"/>
    <property type="match status" value="1"/>
</dbReference>
<evidence type="ECO:0000256" key="12">
    <source>
        <dbReference type="ARBA" id="ARBA00022723"/>
    </source>
</evidence>
<dbReference type="HOGENOM" id="CLU_236023_0_0_1"/>
<evidence type="ECO:0000256" key="18">
    <source>
        <dbReference type="ARBA" id="ARBA00023121"/>
    </source>
</evidence>
<dbReference type="GO" id="GO:0006281">
    <property type="term" value="P:DNA repair"/>
    <property type="evidence" value="ECO:0007669"/>
    <property type="project" value="UniProtKB-KW"/>
</dbReference>
<dbReference type="InterPro" id="IPR001957">
    <property type="entry name" value="Chromosome_initiator_DnaA"/>
</dbReference>
<dbReference type="SUPFAM" id="SSF54211">
    <property type="entry name" value="Ribosomal protein S5 domain 2-like"/>
    <property type="match status" value="1"/>
</dbReference>
<dbReference type="GO" id="GO:0000791">
    <property type="term" value="C:euchromatin"/>
    <property type="evidence" value="ECO:0007669"/>
    <property type="project" value="EnsemblFungi"/>
</dbReference>
<dbReference type="GO" id="GO:0006275">
    <property type="term" value="P:regulation of DNA replication"/>
    <property type="evidence" value="ECO:0007669"/>
    <property type="project" value="InterPro"/>
</dbReference>
<dbReference type="Gene3D" id="3.10.20.690">
    <property type="match status" value="1"/>
</dbReference>
<dbReference type="NCBIfam" id="TIGR00611">
    <property type="entry name" value="recf"/>
    <property type="match status" value="1"/>
</dbReference>
<dbReference type="SMART" id="SM00760">
    <property type="entry name" value="Bac_DnaA_C"/>
    <property type="match status" value="1"/>
</dbReference>
<dbReference type="Gene3D" id="3.30.565.10">
    <property type="entry name" value="Histidine kinase-like ATPase, C-terminal domain"/>
    <property type="match status" value="1"/>
</dbReference>
<dbReference type="Pfam" id="PF02518">
    <property type="entry name" value="HATPase_c"/>
    <property type="match status" value="1"/>
</dbReference>
<dbReference type="CDD" id="cd00009">
    <property type="entry name" value="AAA"/>
    <property type="match status" value="1"/>
</dbReference>
<comment type="catalytic activity">
    <reaction evidence="1">
        <text>ATP-dependent breakage, passage and rejoining of double-stranded DNA.</text>
        <dbReference type="EC" id="5.6.2.2"/>
    </reaction>
</comment>
<dbReference type="FunFam" id="1.10.8.60:FF:000003">
    <property type="entry name" value="Chromosomal replication initiator protein DnaA"/>
    <property type="match status" value="1"/>
</dbReference>
<dbReference type="InterPro" id="IPR003593">
    <property type="entry name" value="AAA+_ATPase"/>
</dbReference>
<dbReference type="InterPro" id="IPR001241">
    <property type="entry name" value="Topo_IIA"/>
</dbReference>
<dbReference type="Pfam" id="PF18053">
    <property type="entry name" value="GyrB_insert"/>
    <property type="match status" value="1"/>
</dbReference>
<dbReference type="SUPFAM" id="SSF48295">
    <property type="entry name" value="TrpR-like"/>
    <property type="match status" value="1"/>
</dbReference>
<dbReference type="InterPro" id="IPR018078">
    <property type="entry name" value="DNA-binding_RecF_CS"/>
</dbReference>
<dbReference type="GO" id="GO:0006270">
    <property type="term" value="P:DNA replication initiation"/>
    <property type="evidence" value="ECO:0007669"/>
    <property type="project" value="InterPro"/>
</dbReference>
<dbReference type="CDD" id="cd16928">
    <property type="entry name" value="HATPase_GyrB-like"/>
    <property type="match status" value="1"/>
</dbReference>
<dbReference type="FunFam" id="3.10.150.10:FF:000002">
    <property type="entry name" value="Beta sliding clamp"/>
    <property type="match status" value="1"/>
</dbReference>
<dbReference type="InterPro" id="IPR020568">
    <property type="entry name" value="Ribosomal_Su5_D2-typ_SF"/>
</dbReference>
<evidence type="ECO:0000256" key="7">
    <source>
        <dbReference type="ARBA" id="ARBA00012895"/>
    </source>
</evidence>
<evidence type="ECO:0000256" key="21">
    <source>
        <dbReference type="ARBA" id="ARBA00023235"/>
    </source>
</evidence>
<dbReference type="InterPro" id="IPR024633">
    <property type="entry name" value="DnaA_N_dom"/>
</dbReference>
<dbReference type="HAMAP" id="MF_00377">
    <property type="entry name" value="DnaA_bact"/>
    <property type="match status" value="1"/>
</dbReference>
<dbReference type="FunFam" id="3.40.50.670:FF:000004">
    <property type="entry name" value="DNA gyrase subunit B"/>
    <property type="match status" value="1"/>
</dbReference>
<dbReference type="Gene3D" id="3.30.230.10">
    <property type="match status" value="1"/>
</dbReference>
<dbReference type="PROSITE" id="PS00617">
    <property type="entry name" value="RECF_1"/>
    <property type="match status" value="1"/>
</dbReference>
<dbReference type="InterPro" id="IPR013159">
    <property type="entry name" value="DnaA_C"/>
</dbReference>
<dbReference type="NCBIfam" id="NF004189">
    <property type="entry name" value="PRK05644.1"/>
    <property type="match status" value="1"/>
</dbReference>
<dbReference type="SMART" id="SM00480">
    <property type="entry name" value="POL3Bc"/>
    <property type="match status" value="1"/>
</dbReference>
<dbReference type="CDD" id="cd03366">
    <property type="entry name" value="TOPRIM_TopoIIA_GyrB"/>
    <property type="match status" value="1"/>
</dbReference>
<evidence type="ECO:0000256" key="10">
    <source>
        <dbReference type="ARBA" id="ARBA00022490"/>
    </source>
</evidence>
<name>A0A0A2W3F8_BEABA</name>
<keyword evidence="14" id="KW-0227">DNA damage</keyword>
<accession>A0A0A2W3F8</accession>
<evidence type="ECO:0000256" key="4">
    <source>
        <dbReference type="ARBA" id="ARBA00006583"/>
    </source>
</evidence>
<dbReference type="Pfam" id="PF21249">
    <property type="entry name" value="GyrB_hook"/>
    <property type="match status" value="1"/>
</dbReference>
<evidence type="ECO:0000256" key="22">
    <source>
        <dbReference type="ARBA" id="ARBA00031138"/>
    </source>
</evidence>
<dbReference type="SMART" id="SM00433">
    <property type="entry name" value="TOP2c"/>
    <property type="match status" value="1"/>
</dbReference>
<organism evidence="25 26">
    <name type="scientific">Beauveria bassiana D1-5</name>
    <dbReference type="NCBI Taxonomy" id="1245745"/>
    <lineage>
        <taxon>Eukaryota</taxon>
        <taxon>Fungi</taxon>
        <taxon>Dikarya</taxon>
        <taxon>Ascomycota</taxon>
        <taxon>Pezizomycotina</taxon>
        <taxon>Sordariomycetes</taxon>
        <taxon>Hypocreomycetidae</taxon>
        <taxon>Hypocreales</taxon>
        <taxon>Cordycipitaceae</taxon>
        <taxon>Beauveria</taxon>
    </lineage>
</organism>
<evidence type="ECO:0000256" key="17">
    <source>
        <dbReference type="ARBA" id="ARBA00023029"/>
    </source>
</evidence>
<dbReference type="GO" id="GO:0034506">
    <property type="term" value="C:chromosome, centromeric core domain"/>
    <property type="evidence" value="ECO:0007669"/>
    <property type="project" value="EnsemblFungi"/>
</dbReference>
<evidence type="ECO:0000259" key="24">
    <source>
        <dbReference type="PROSITE" id="PS50880"/>
    </source>
</evidence>
<dbReference type="InterPro" id="IPR011557">
    <property type="entry name" value="GyrB"/>
</dbReference>
<dbReference type="GO" id="GO:0008408">
    <property type="term" value="F:3'-5' exonuclease activity"/>
    <property type="evidence" value="ECO:0007669"/>
    <property type="project" value="InterPro"/>
</dbReference>
<keyword evidence="13" id="KW-0547">Nucleotide-binding</keyword>
<sequence length="1890" mass="211684">MWIRPLQAELSDNTLALYAPNRFVLDWVRDKYLNNINGLLNDFCGTDALLLRFEVGSKPVTQPVAELATTAAPAQVARAAAPMRPSWDNMPAPAEPSYRSNVNLKHTFDNFVEGKSNQLARAAARQVADNPGGAYNPLFLYGGTGLGKTHLLHAVGNGIMARKPNAKVVYMHSERFVQDMVKALQNNAIEEFKRYYRSVDALLIDDIQFFANKERSQEEFFHTFNALLEGNQQIILTSDRYPKEINGVEDRLKSRFGWGLTVAIEPPELETRVAILMKKADENDIRLPGEVAFFIAKRLRSNVRELEGALNRVIANANFTGRAITIDFVREALRDLLALQEKLVTIDNIQKTVAEYYKIKVADLLSKRRSRSVARPRQMAMALAKELTNHSLPEIGDAFGGRDHTTVLHACRKIEQLQHYLRDAMKFTVEREHLLKPLQQVAEGALSLTGTDLEMEMVARVALVQPHEPGATTVPARKFFDICRGLPEGAEIAVQLEGDRMLVRSGRSRFSLSTLPAADFPNLDDWQSEVEFTLPQATMKRLIEATQFSMAHQDVRYYLNGMLFETEGEDLRTVATDGHRLAVCSMPVGQPLPNHSVIVPRKGVIELMRMLDGGETPLRVQIGSNNIRAHVGDFIFTSKLVDGRFPDYRRVLPKNPDKHLDAGCDLLKQAFARAAILSNEKFRGVRLFVSENQLKITANNPEQEEAEEILDVSYDGTEMEIGFNVSYVLDVLNALKCENVRILLTDSVSSVQIEDAANFRNIENADLALSPGFNFLVGANGSGKTSVLEAIYTLGHGRAFRSLKIERVIRHEQDAFVLHGRLQDGERETAIGLTKDRTGDSKVRIDGSDGHKIAELAMMMPMQLITPEGFTLLGGGPKYRRAFLDWGCFHNEPGFFVAWSNLKRLLKQRNAALRQVTRYAQLRPWDQELIPLAEQISRWRADYSAAIAEDMADTCAQFLPEFALSFSFQRGWEKESDYSEVLERNFERDRMLTYTAHGPHKADFRIRADGAPVEDTLSRGQLKLLMCALRLAQGEFLTRQNGRRCLYLIDDFASELDDARRGLLASRLKATESQVFVSAISAEHVMDMADKNSKIIKVLKGLDAVRKRPGMYIGDTDDGTGLHHMVFEVVDNAIDEALAGHCKDIVVTIHADNSVSVTDDGRGIPTGIHPEEGVSAAQVIMTVLHAGGKFDDNSYKVSGGLHGVGVSVVNALSQKLELVIRREGKVHQQTYIHGEPQAPLAVTGDADVTGTQVRFWPSHETFTNVTEFEYEILAKRLRELSFLNSGVSIRLVDKRDGKQDHFHYEGGIKAFVEYLNKNKTPIHPNVFYFSTEKDGIGVEVALQWNDGFQENIYCFTNNIPQRDGGTHLAGFRAAMTRTLNAYMDKEGYSKKAKVSATGDDAREGLIAVVSVKVPDPKFSSQTKDKLVSSEVKSAVEQQMNELLAEYLLENPSDAKIVVGKIIDAARAREAARRAREMTRRKGALDLAGLPGKLADCQERDPALSELYLVEGDSAGGSAKQGRNRKNQAILPLKGKILNVEKARFDKMLSSQEVATLITALGCGIGRDEYNPDKLRYHSIIIMTDADVDGSHIRTLLLTFFYRQMPEIVERGHVYIAQPPLYKVKKGKQEQYIKDDEAMDQYQISIALEGATLHANASAPALAGEPLEKLVAEYNAAQKMIGRMERRYPRNLLNNLVYHPTLQASDLADEAKVTQWISALTATLNEKEQHGSTWKYDIHHNSELNVFEPIVRVRTHGVDTDYVLEKEFVEGGEYGRLCTLGEKLRGLIEEDAFIERGERRQPVTSFEQALEWLQKESRRGLAIQRYKGLGEMNPEQLWETTMDPDSRRMLRVTVKDAIAADQLFTTLMGDAVEPRRAFIEENALKAANIDI</sequence>
<dbReference type="STRING" id="1245745.A0A0A2W3F8"/>
<dbReference type="GO" id="GO:0003697">
    <property type="term" value="F:single-stranded DNA binding"/>
    <property type="evidence" value="ECO:0007669"/>
    <property type="project" value="InterPro"/>
</dbReference>
<gene>
    <name evidence="25" type="ORF">BBAD15_g1237</name>
</gene>
<evidence type="ECO:0000313" key="26">
    <source>
        <dbReference type="Proteomes" id="UP000030106"/>
    </source>
</evidence>
<evidence type="ECO:0000256" key="20">
    <source>
        <dbReference type="ARBA" id="ARBA00023204"/>
    </source>
</evidence>
<dbReference type="Pfam" id="PF08299">
    <property type="entry name" value="Bac_DnaA_C"/>
    <property type="match status" value="1"/>
</dbReference>
<dbReference type="HAMAP" id="MF_00365">
    <property type="entry name" value="RecF"/>
    <property type="match status" value="1"/>
</dbReference>
<dbReference type="PANTHER" id="PTHR45866:SF1">
    <property type="entry name" value="DNA GYRASE SUBUNIT B, MITOCHONDRIAL"/>
    <property type="match status" value="1"/>
</dbReference>
<evidence type="ECO:0000313" key="25">
    <source>
        <dbReference type="EMBL" id="KGQ12990.1"/>
    </source>
</evidence>
<dbReference type="Gene3D" id="3.40.50.300">
    <property type="entry name" value="P-loop containing nucleotide triphosphate hydrolases"/>
    <property type="match status" value="2"/>
</dbReference>
<comment type="caution">
    <text evidence="25">The sequence shown here is derived from an EMBL/GenBank/DDBJ whole genome shotgun (WGS) entry which is preliminary data.</text>
</comment>
<dbReference type="InterPro" id="IPR014721">
    <property type="entry name" value="Ribsml_uS5_D2-typ_fold_subgr"/>
</dbReference>
<dbReference type="InterPro" id="IPR049353">
    <property type="entry name" value="GyrB_hook"/>
</dbReference>
<dbReference type="InterPro" id="IPR010921">
    <property type="entry name" value="Trp_repressor/repl_initiator"/>
</dbReference>
<dbReference type="InterPro" id="IPR027417">
    <property type="entry name" value="P-loop_NTPase"/>
</dbReference>
<dbReference type="InterPro" id="IPR013317">
    <property type="entry name" value="DnaA_dom"/>
</dbReference>
<dbReference type="FunFam" id="3.40.50.670:FF:000005">
    <property type="entry name" value="DNA gyrase subunit B"/>
    <property type="match status" value="1"/>
</dbReference>
<dbReference type="GO" id="GO:0008289">
    <property type="term" value="F:lipid binding"/>
    <property type="evidence" value="ECO:0007669"/>
    <property type="project" value="UniProtKB-KW"/>
</dbReference>
<dbReference type="GO" id="GO:0000712">
    <property type="term" value="P:resolution of meiotic recombination intermediates"/>
    <property type="evidence" value="ECO:0007669"/>
    <property type="project" value="EnsemblFungi"/>
</dbReference>
<dbReference type="InterPro" id="IPR013506">
    <property type="entry name" value="Topo_IIA_bsu_dom2"/>
</dbReference>
<evidence type="ECO:0000256" key="6">
    <source>
        <dbReference type="ARBA" id="ARBA00010708"/>
    </source>
</evidence>
<dbReference type="InterPro" id="IPR022637">
    <property type="entry name" value="DNA_polIII_beta_cen"/>
</dbReference>
<proteinExistence type="inferred from homology"/>
<dbReference type="Gene3D" id="3.30.300.180">
    <property type="match status" value="1"/>
</dbReference>
<dbReference type="Pfam" id="PF00712">
    <property type="entry name" value="DNA_pol3_beta"/>
    <property type="match status" value="1"/>
</dbReference>
<dbReference type="GO" id="GO:0005524">
    <property type="term" value="F:ATP binding"/>
    <property type="evidence" value="ECO:0007669"/>
    <property type="project" value="UniProtKB-KW"/>
</dbReference>
<dbReference type="NCBIfam" id="TIGR00362">
    <property type="entry name" value="DnaA"/>
    <property type="match status" value="1"/>
</dbReference>
<evidence type="ECO:0000256" key="14">
    <source>
        <dbReference type="ARBA" id="ARBA00022763"/>
    </source>
</evidence>
<evidence type="ECO:0000256" key="3">
    <source>
        <dbReference type="ARBA" id="ARBA00004496"/>
    </source>
</evidence>
<dbReference type="GO" id="GO:0007076">
    <property type="term" value="P:mitotic chromosome condensation"/>
    <property type="evidence" value="ECO:0007669"/>
    <property type="project" value="EnsemblFungi"/>
</dbReference>
<dbReference type="GO" id="GO:0005634">
    <property type="term" value="C:nucleus"/>
    <property type="evidence" value="ECO:0007669"/>
    <property type="project" value="EnsemblFungi"/>
</dbReference>
<dbReference type="PROSITE" id="PS50880">
    <property type="entry name" value="TOPRIM"/>
    <property type="match status" value="1"/>
</dbReference>
<dbReference type="GO" id="GO:0006325">
    <property type="term" value="P:chromatin organization"/>
    <property type="evidence" value="ECO:0007669"/>
    <property type="project" value="EnsemblFungi"/>
</dbReference>
<keyword evidence="18" id="KW-0446">Lipid-binding</keyword>
<dbReference type="EMBL" id="ANFO01000065">
    <property type="protein sequence ID" value="KGQ12990.1"/>
    <property type="molecule type" value="Genomic_DNA"/>
</dbReference>
<dbReference type="SMART" id="SM00387">
    <property type="entry name" value="HATPase_c"/>
    <property type="match status" value="1"/>
</dbReference>
<comment type="similarity">
    <text evidence="6">Belongs to the type II topoisomerase GyrB family.</text>
</comment>
<dbReference type="GO" id="GO:0003688">
    <property type="term" value="F:DNA replication origin binding"/>
    <property type="evidence" value="ECO:0007669"/>
    <property type="project" value="InterPro"/>
</dbReference>
<evidence type="ECO:0000256" key="1">
    <source>
        <dbReference type="ARBA" id="ARBA00000185"/>
    </source>
</evidence>
<dbReference type="EC" id="5.6.2.2" evidence="7"/>
<comment type="subcellular location">
    <subcellularLocation>
        <location evidence="3">Cytoplasm</location>
    </subcellularLocation>
</comment>
<keyword evidence="16" id="KW-0460">Magnesium</keyword>
<dbReference type="GO" id="GO:0003887">
    <property type="term" value="F:DNA-directed DNA polymerase activity"/>
    <property type="evidence" value="ECO:0007669"/>
    <property type="project" value="InterPro"/>
</dbReference>
<keyword evidence="20" id="KW-0234">DNA repair</keyword>
<dbReference type="InterPro" id="IPR041423">
    <property type="entry name" value="GyrB_insert"/>
</dbReference>
<dbReference type="InterPro" id="IPR003395">
    <property type="entry name" value="RecF/RecN/SMC_N"/>
</dbReference>
<dbReference type="GO" id="GO:0009360">
    <property type="term" value="C:DNA polymerase III complex"/>
    <property type="evidence" value="ECO:0007669"/>
    <property type="project" value="InterPro"/>
</dbReference>
<comment type="subunit">
    <text evidence="23">Made up of two chains. The A chain is responsible for DNA breakage and rejoining; the B chain catalyzes ATP hydrolysis.</text>
</comment>
<dbReference type="InterPro" id="IPR018312">
    <property type="entry name" value="Chromosome_initiator_DnaA_CS"/>
</dbReference>
<dbReference type="HAMAP" id="MF_01898">
    <property type="entry name" value="GyrB"/>
    <property type="match status" value="1"/>
</dbReference>
<keyword evidence="11" id="KW-0235">DNA replication</keyword>
<dbReference type="SUPFAM" id="SSF55874">
    <property type="entry name" value="ATPase domain of HSP90 chaperone/DNA topoisomerase II/histidine kinase"/>
    <property type="match status" value="1"/>
</dbReference>
<dbReference type="Pfam" id="PF01751">
    <property type="entry name" value="Toprim"/>
    <property type="match status" value="1"/>
</dbReference>
<dbReference type="Gene3D" id="1.10.8.60">
    <property type="match status" value="1"/>
</dbReference>
<dbReference type="PANTHER" id="PTHR45866">
    <property type="entry name" value="DNA GYRASE/TOPOISOMERASE SUBUNIT B"/>
    <property type="match status" value="1"/>
</dbReference>
<evidence type="ECO:0000256" key="15">
    <source>
        <dbReference type="ARBA" id="ARBA00022840"/>
    </source>
</evidence>
<evidence type="ECO:0000256" key="19">
    <source>
        <dbReference type="ARBA" id="ARBA00023125"/>
    </source>
</evidence>
<dbReference type="Pfam" id="PF11638">
    <property type="entry name" value="DnaA_N"/>
    <property type="match status" value="1"/>
</dbReference>
<keyword evidence="15" id="KW-0067">ATP-binding</keyword>
<evidence type="ECO:0000256" key="11">
    <source>
        <dbReference type="ARBA" id="ARBA00022705"/>
    </source>
</evidence>
<dbReference type="SMART" id="SM00382">
    <property type="entry name" value="AAA"/>
    <property type="match status" value="2"/>
</dbReference>
<dbReference type="Gene3D" id="3.40.50.670">
    <property type="match status" value="2"/>
</dbReference>
<dbReference type="InterPro" id="IPR038454">
    <property type="entry name" value="DnaA_N_sf"/>
</dbReference>
<dbReference type="InterPro" id="IPR000565">
    <property type="entry name" value="Topo_IIA_B"/>
</dbReference>
<dbReference type="PROSITE" id="PS01008">
    <property type="entry name" value="DNAA"/>
    <property type="match status" value="1"/>
</dbReference>
<dbReference type="NCBIfam" id="TIGR01059">
    <property type="entry name" value="gyrB"/>
    <property type="match status" value="1"/>
</dbReference>
<dbReference type="FunFam" id="3.30.565.10:FF:000002">
    <property type="entry name" value="DNA gyrase subunit B"/>
    <property type="match status" value="1"/>
</dbReference>
<evidence type="ECO:0000256" key="5">
    <source>
        <dbReference type="ARBA" id="ARBA00008016"/>
    </source>
</evidence>
<dbReference type="InterPro" id="IPR046938">
    <property type="entry name" value="DNA_clamp_sf"/>
</dbReference>
<dbReference type="SUPFAM" id="SSF52540">
    <property type="entry name" value="P-loop containing nucleoside triphosphate hydrolases"/>
    <property type="match status" value="2"/>
</dbReference>
<dbReference type="Pfam" id="PF02463">
    <property type="entry name" value="SMC_N"/>
    <property type="match status" value="1"/>
</dbReference>
<dbReference type="Pfam" id="PF02767">
    <property type="entry name" value="DNA_pol3_beta_2"/>
    <property type="match status" value="1"/>
</dbReference>
<dbReference type="Pfam" id="PF00308">
    <property type="entry name" value="Bac_DnaA"/>
    <property type="match status" value="1"/>
</dbReference>
<dbReference type="InterPro" id="IPR018522">
    <property type="entry name" value="TopoIIA_CS"/>
</dbReference>
<evidence type="ECO:0000256" key="16">
    <source>
        <dbReference type="ARBA" id="ARBA00022842"/>
    </source>
</evidence>
<keyword evidence="17" id="KW-0799">Topoisomerase</keyword>
<evidence type="ECO:0000256" key="9">
    <source>
        <dbReference type="ARBA" id="ARBA00020170"/>
    </source>
</evidence>
<dbReference type="Gene3D" id="1.20.1050.90">
    <property type="entry name" value="RecF/RecN/SMC, N-terminal domain"/>
    <property type="match status" value="1"/>
</dbReference>
<dbReference type="NCBIfam" id="TIGR00663">
    <property type="entry name" value="dnan"/>
    <property type="match status" value="1"/>
</dbReference>
<dbReference type="InterPro" id="IPR034160">
    <property type="entry name" value="TOPRIM_GyrB"/>
</dbReference>
<dbReference type="CDD" id="cd00822">
    <property type="entry name" value="TopoII_Trans_DNA_gyrase"/>
    <property type="match status" value="1"/>
</dbReference>
<dbReference type="Proteomes" id="UP000030106">
    <property type="component" value="Unassembled WGS sequence"/>
</dbReference>
<dbReference type="PROSITE" id="PS00177">
    <property type="entry name" value="TOPOISOMERASE_II"/>
    <property type="match status" value="1"/>
</dbReference>
<dbReference type="NCBIfam" id="NF011501">
    <property type="entry name" value="PRK14939.1"/>
    <property type="match status" value="1"/>
</dbReference>
<dbReference type="GO" id="GO:0006265">
    <property type="term" value="P:DNA topological change"/>
    <property type="evidence" value="ECO:0007669"/>
    <property type="project" value="EnsemblFungi"/>
</dbReference>
<dbReference type="Pfam" id="PF00204">
    <property type="entry name" value="DNA_gyraseB"/>
    <property type="match status" value="1"/>
</dbReference>
<keyword evidence="12" id="KW-0479">Metal-binding</keyword>
<dbReference type="Gene3D" id="1.10.1750.10">
    <property type="match status" value="1"/>
</dbReference>
<evidence type="ECO:0000256" key="2">
    <source>
        <dbReference type="ARBA" id="ARBA00001946"/>
    </source>
</evidence>
<dbReference type="InterPro" id="IPR022634">
    <property type="entry name" value="DNA_polIII_beta_N"/>
</dbReference>
<dbReference type="SUPFAM" id="SSF56719">
    <property type="entry name" value="Type II DNA topoisomerase"/>
    <property type="match status" value="1"/>
</dbReference>
<dbReference type="PROSITE" id="PS00618">
    <property type="entry name" value="RECF_2"/>
    <property type="match status" value="1"/>
</dbReference>
<dbReference type="GO" id="GO:0005737">
    <property type="term" value="C:cytoplasm"/>
    <property type="evidence" value="ECO:0007669"/>
    <property type="project" value="UniProtKB-SubCell"/>
</dbReference>
<dbReference type="Gene3D" id="3.10.150.10">
    <property type="entry name" value="DNA Polymerase III, subunit A, domain 2"/>
    <property type="match status" value="1"/>
</dbReference>
<dbReference type="CDD" id="cd06571">
    <property type="entry name" value="Bac_DnaA_C"/>
    <property type="match status" value="1"/>
</dbReference>
<dbReference type="InterPro" id="IPR013759">
    <property type="entry name" value="Topo_IIA_B_C"/>
</dbReference>
<dbReference type="PRINTS" id="PR00418">
    <property type="entry name" value="TPI2FAMILY"/>
</dbReference>
<dbReference type="FunFam" id="3.40.50.300:FF:000103">
    <property type="entry name" value="Chromosomal replication initiator protein DnaA"/>
    <property type="match status" value="1"/>
</dbReference>
<dbReference type="InterPro" id="IPR042174">
    <property type="entry name" value="RecF_2"/>
</dbReference>
<dbReference type="GO" id="GO:0003918">
    <property type="term" value="F:DNA topoisomerase type II (double strand cut, ATP-hydrolyzing) activity"/>
    <property type="evidence" value="ECO:0007669"/>
    <property type="project" value="UniProtKB-EC"/>
</dbReference>
<dbReference type="InterPro" id="IPR002288">
    <property type="entry name" value="DNA_gyrase_B_C"/>
</dbReference>
<protein>
    <recommendedName>
        <fullName evidence="9">DNA replication and repair protein RecF</fullName>
        <ecNumber evidence="7">5.6.2.2</ecNumber>
    </recommendedName>
    <alternativeName>
        <fullName evidence="8">DNA topoisomerase 2</fullName>
    </alternativeName>
    <alternativeName>
        <fullName evidence="22">DNA topoisomerase II</fullName>
    </alternativeName>
</protein>
<comment type="cofactor">
    <cofactor evidence="2">
        <name>Mg(2+)</name>
        <dbReference type="ChEBI" id="CHEBI:18420"/>
    </cofactor>
</comment>
<comment type="similarity">
    <text evidence="5">Belongs to the RecF family.</text>
</comment>
<dbReference type="Pfam" id="PF00986">
    <property type="entry name" value="DNA_gyraseB_C"/>
    <property type="match status" value="1"/>
</dbReference>
<evidence type="ECO:0000256" key="23">
    <source>
        <dbReference type="ARBA" id="ARBA00063759"/>
    </source>
</evidence>
<evidence type="ECO:0000256" key="13">
    <source>
        <dbReference type="ARBA" id="ARBA00022741"/>
    </source>
</evidence>
<keyword evidence="21" id="KW-0413">Isomerase</keyword>